<dbReference type="PANTHER" id="PTHR48046:SF1">
    <property type="entry name" value="GLYCOSYLTRANSFERASE-RELATED"/>
    <property type="match status" value="1"/>
</dbReference>
<evidence type="ECO:0000313" key="7">
    <source>
        <dbReference type="EMBL" id="ERN08925.1"/>
    </source>
</evidence>
<accession>W1PP20</accession>
<dbReference type="CDD" id="cd03784">
    <property type="entry name" value="GT1_Gtf-like"/>
    <property type="match status" value="1"/>
</dbReference>
<evidence type="ECO:0000256" key="1">
    <source>
        <dbReference type="ARBA" id="ARBA00009995"/>
    </source>
</evidence>
<dbReference type="GO" id="GO:0035251">
    <property type="term" value="F:UDP-glucosyltransferase activity"/>
    <property type="evidence" value="ECO:0000318"/>
    <property type="project" value="GO_Central"/>
</dbReference>
<evidence type="ECO:0000256" key="5">
    <source>
        <dbReference type="RuleBase" id="RU362057"/>
    </source>
</evidence>
<dbReference type="SUPFAM" id="SSF53756">
    <property type="entry name" value="UDP-Glycosyltransferase/glycogen phosphorylase"/>
    <property type="match status" value="1"/>
</dbReference>
<dbReference type="AlphaFoldDB" id="W1PP20"/>
<keyword evidence="3 4" id="KW-0808">Transferase</keyword>
<dbReference type="EC" id="2.4.1.-" evidence="5"/>
<dbReference type="EMBL" id="KI393208">
    <property type="protein sequence ID" value="ERN08925.1"/>
    <property type="molecule type" value="Genomic_DNA"/>
</dbReference>
<comment type="similarity">
    <text evidence="1 4">Belongs to the UDP-glycosyltransferase family.</text>
</comment>
<dbReference type="Proteomes" id="UP000017836">
    <property type="component" value="Unassembled WGS sequence"/>
</dbReference>
<organism evidence="7 8">
    <name type="scientific">Amborella trichopoda</name>
    <dbReference type="NCBI Taxonomy" id="13333"/>
    <lineage>
        <taxon>Eukaryota</taxon>
        <taxon>Viridiplantae</taxon>
        <taxon>Streptophyta</taxon>
        <taxon>Embryophyta</taxon>
        <taxon>Tracheophyta</taxon>
        <taxon>Spermatophyta</taxon>
        <taxon>Magnoliopsida</taxon>
        <taxon>Amborellales</taxon>
        <taxon>Amborellaceae</taxon>
        <taxon>Amborella</taxon>
    </lineage>
</organism>
<dbReference type="OrthoDB" id="5835829at2759"/>
<dbReference type="InterPro" id="IPR035595">
    <property type="entry name" value="UDP_glycos_trans_CS"/>
</dbReference>
<dbReference type="InterPro" id="IPR002213">
    <property type="entry name" value="UDP_glucos_trans"/>
</dbReference>
<dbReference type="PROSITE" id="PS00375">
    <property type="entry name" value="UDPGT"/>
    <property type="match status" value="1"/>
</dbReference>
<proteinExistence type="inferred from homology"/>
<dbReference type="eggNOG" id="KOG1192">
    <property type="taxonomic scope" value="Eukaryota"/>
</dbReference>
<keyword evidence="8" id="KW-1185">Reference proteome</keyword>
<dbReference type="InterPro" id="IPR058980">
    <property type="entry name" value="Glyco_transf_N"/>
</dbReference>
<dbReference type="HOGENOM" id="CLU_001724_3_0_1"/>
<sequence length="470" mass="51332">MEAKTGAHVAILPSPGMGHLIPLVVFAKHLAATHSFSITFINLTTDSSAAQSSVLSNLNDVGLSSVQFVDLPPADLSDLPSSAKIETRISLTMFRSLSSLRALLGDLTSKFPNTVLVADIFGTDAFDVADELSLPKYLFFPSNATFLSLVCQLPALDTKVSGEYRDLRELRLPGCSSPFPGKDLVSPLQDRKDAAYAWFLHQAKRYPRADGIFVNTFEALESQALQFLKENRASFPEVFPVGPLTLEQPENDSDCLRWLDEQPPGSVVFVSFGSGGTLSYEQYQNLAHGLEKSGQRFLWVIRTPELTEGPAAFFTVESKGDPKAYLPEGFLERTKGVGMVVPSWAPQTRVLAHAATGGFLTHCGWNSTLESIQNGIPLIAWPLYAEQKMNAILLVDEIKVAIRPKIQEDGIIKEEEIERVVRGLMEGEEGKALRAKMRDLRDAAAATALAEGGSSYGSLVNATQKWRSNV</sequence>
<dbReference type="OMA" id="DESPRIN"/>
<evidence type="ECO:0000256" key="4">
    <source>
        <dbReference type="RuleBase" id="RU003718"/>
    </source>
</evidence>
<dbReference type="Pfam" id="PF00201">
    <property type="entry name" value="UDPGT"/>
    <property type="match status" value="1"/>
</dbReference>
<dbReference type="Gene3D" id="3.40.50.2000">
    <property type="entry name" value="Glycogen Phosphorylase B"/>
    <property type="match status" value="2"/>
</dbReference>
<dbReference type="PANTHER" id="PTHR48046">
    <property type="entry name" value="UDP-GLYCOSYLTRANSFERASE 72E1"/>
    <property type="match status" value="1"/>
</dbReference>
<evidence type="ECO:0000313" key="8">
    <source>
        <dbReference type="Proteomes" id="UP000017836"/>
    </source>
</evidence>
<dbReference type="FunFam" id="3.40.50.2000:FF:000054">
    <property type="entry name" value="Glycosyltransferase"/>
    <property type="match status" value="1"/>
</dbReference>
<keyword evidence="2 4" id="KW-0328">Glycosyltransferase</keyword>
<evidence type="ECO:0000259" key="6">
    <source>
        <dbReference type="Pfam" id="PF26168"/>
    </source>
</evidence>
<dbReference type="Gramene" id="ERN08925">
    <property type="protein sequence ID" value="ERN08925"/>
    <property type="gene ID" value="AMTR_s00015p00251000"/>
</dbReference>
<gene>
    <name evidence="7" type="ORF">AMTR_s00015p00251000</name>
</gene>
<evidence type="ECO:0000256" key="2">
    <source>
        <dbReference type="ARBA" id="ARBA00022676"/>
    </source>
</evidence>
<evidence type="ECO:0000256" key="3">
    <source>
        <dbReference type="ARBA" id="ARBA00022679"/>
    </source>
</evidence>
<name>W1PP20_AMBTC</name>
<reference evidence="8" key="1">
    <citation type="journal article" date="2013" name="Science">
        <title>The Amborella genome and the evolution of flowering plants.</title>
        <authorList>
            <consortium name="Amborella Genome Project"/>
        </authorList>
    </citation>
    <scope>NUCLEOTIDE SEQUENCE [LARGE SCALE GENOMIC DNA]</scope>
</reference>
<protein>
    <recommendedName>
        <fullName evidence="5">Glycosyltransferase</fullName>
        <ecNumber evidence="5">2.4.1.-</ecNumber>
    </recommendedName>
</protein>
<dbReference type="FunFam" id="3.40.50.2000:FF:000051">
    <property type="entry name" value="Glycosyltransferase"/>
    <property type="match status" value="1"/>
</dbReference>
<dbReference type="Pfam" id="PF26168">
    <property type="entry name" value="Glyco_transf_N"/>
    <property type="match status" value="1"/>
</dbReference>
<feature type="domain" description="Glycosyltransferase N-terminal" evidence="6">
    <location>
        <begin position="9"/>
        <end position="244"/>
    </location>
</feature>
<dbReference type="KEGG" id="atr:18437062"/>